<reference evidence="1 2" key="1">
    <citation type="submission" date="2021-01" db="EMBL/GenBank/DDBJ databases">
        <title>Whole genome shotgun sequence of Actinoplanes durhamensis NBRC 14914.</title>
        <authorList>
            <person name="Komaki H."/>
            <person name="Tamura T."/>
        </authorList>
    </citation>
    <scope>NUCLEOTIDE SEQUENCE [LARGE SCALE GENOMIC DNA]</scope>
    <source>
        <strain evidence="1 2">NBRC 14914</strain>
    </source>
</reference>
<organism evidence="1 2">
    <name type="scientific">Paractinoplanes durhamensis</name>
    <dbReference type="NCBI Taxonomy" id="113563"/>
    <lineage>
        <taxon>Bacteria</taxon>
        <taxon>Bacillati</taxon>
        <taxon>Actinomycetota</taxon>
        <taxon>Actinomycetes</taxon>
        <taxon>Micromonosporales</taxon>
        <taxon>Micromonosporaceae</taxon>
        <taxon>Paractinoplanes</taxon>
    </lineage>
</organism>
<name>A0ABQ3YX10_9ACTN</name>
<keyword evidence="2" id="KW-1185">Reference proteome</keyword>
<dbReference type="InterPro" id="IPR029063">
    <property type="entry name" value="SAM-dependent_MTases_sf"/>
</dbReference>
<accession>A0ABQ3YX10</accession>
<evidence type="ECO:0000313" key="1">
    <source>
        <dbReference type="EMBL" id="GIE02050.1"/>
    </source>
</evidence>
<dbReference type="SUPFAM" id="SSF53335">
    <property type="entry name" value="S-adenosyl-L-methionine-dependent methyltransferases"/>
    <property type="match status" value="1"/>
</dbReference>
<dbReference type="InterPro" id="IPR006764">
    <property type="entry name" value="SAM_dep_MeTrfase_SAV2177_type"/>
</dbReference>
<dbReference type="PIRSF" id="PIRSF017393">
    <property type="entry name" value="MTase_SAV2177"/>
    <property type="match status" value="1"/>
</dbReference>
<evidence type="ECO:0000313" key="2">
    <source>
        <dbReference type="Proteomes" id="UP000637628"/>
    </source>
</evidence>
<proteinExistence type="predicted"/>
<dbReference type="Pfam" id="PF04672">
    <property type="entry name" value="Methyltransf_19"/>
    <property type="match status" value="1"/>
</dbReference>
<gene>
    <name evidence="1" type="ORF">Adu01nite_34000</name>
</gene>
<sequence>MTQSPRPLNTQVAHIARVYDYWLGGKDNFAIDRQVADMMKEDSPEVVEGVLGNRAFLARTVRHLASEHGVRQFLDIGTGLPAANNTHEVAQSVAPQSRVVYADNDPIVLSHARALLTGTVSGATAYLDADLRDTKQILREAATTLDFSRPVAVMLIAVLHCIPDEDDPAGIVQQLVNALAPGSFLVLSHPAIDIHRGVRKAAPRMNQLMQTRLTFRSHEQVASYFDGLELLDPGVVRVPDWRPAAEADRANPAAVWGGVGRKV</sequence>
<evidence type="ECO:0008006" key="3">
    <source>
        <dbReference type="Google" id="ProtNLM"/>
    </source>
</evidence>
<dbReference type="Gene3D" id="3.40.50.150">
    <property type="entry name" value="Vaccinia Virus protein VP39"/>
    <property type="match status" value="1"/>
</dbReference>
<protein>
    <recommendedName>
        <fullName evidence="3">S-adenosyl methyltransferase</fullName>
    </recommendedName>
</protein>
<comment type="caution">
    <text evidence="1">The sequence shown here is derived from an EMBL/GenBank/DDBJ whole genome shotgun (WGS) entry which is preliminary data.</text>
</comment>
<dbReference type="EMBL" id="BOML01000028">
    <property type="protein sequence ID" value="GIE02050.1"/>
    <property type="molecule type" value="Genomic_DNA"/>
</dbReference>
<dbReference type="Proteomes" id="UP000637628">
    <property type="component" value="Unassembled WGS sequence"/>
</dbReference>